<name>A0A5B0QYP6_PUCGR</name>
<evidence type="ECO:0000313" key="2">
    <source>
        <dbReference type="Proteomes" id="UP000325313"/>
    </source>
</evidence>
<proteinExistence type="predicted"/>
<sequence>MLIVLGRHSTRWWNGSLSTLKLARARQLGSEADRMKSENVFLTATHGLAPHSSSTGGLDPELLALWNSGQKRVHLPSNDSIQWQPVLRFSPEVTLTKRCEYFQGHAKESEEDEVGTHEKRLPLCDQDKRKMQQIDVILGPTTTIN</sequence>
<organism evidence="1 2">
    <name type="scientific">Puccinia graminis f. sp. tritici</name>
    <dbReference type="NCBI Taxonomy" id="56615"/>
    <lineage>
        <taxon>Eukaryota</taxon>
        <taxon>Fungi</taxon>
        <taxon>Dikarya</taxon>
        <taxon>Basidiomycota</taxon>
        <taxon>Pucciniomycotina</taxon>
        <taxon>Pucciniomycetes</taxon>
        <taxon>Pucciniales</taxon>
        <taxon>Pucciniaceae</taxon>
        <taxon>Puccinia</taxon>
    </lineage>
</organism>
<protein>
    <submittedName>
        <fullName evidence="1">Uncharacterized protein</fullName>
    </submittedName>
</protein>
<dbReference type="AlphaFoldDB" id="A0A5B0QYP6"/>
<evidence type="ECO:0000313" key="1">
    <source>
        <dbReference type="EMBL" id="KAA1118416.1"/>
    </source>
</evidence>
<dbReference type="Proteomes" id="UP000325313">
    <property type="component" value="Unassembled WGS sequence"/>
</dbReference>
<accession>A0A5B0QYP6</accession>
<reference evidence="1 2" key="1">
    <citation type="submission" date="2019-05" db="EMBL/GenBank/DDBJ databases">
        <title>Emergence of the Ug99 lineage of the wheat stem rust pathogen through somatic hybridization.</title>
        <authorList>
            <person name="Li F."/>
            <person name="Upadhyaya N.M."/>
            <person name="Sperschneider J."/>
            <person name="Matny O."/>
            <person name="Nguyen-Phuc H."/>
            <person name="Mago R."/>
            <person name="Raley C."/>
            <person name="Miller M.E."/>
            <person name="Silverstein K.A.T."/>
            <person name="Henningsen E."/>
            <person name="Hirsch C.D."/>
            <person name="Visser B."/>
            <person name="Pretorius Z.A."/>
            <person name="Steffenson B.J."/>
            <person name="Schwessinger B."/>
            <person name="Dodds P.N."/>
            <person name="Figueroa M."/>
        </authorList>
    </citation>
    <scope>NUCLEOTIDE SEQUENCE [LARGE SCALE GENOMIC DNA]</scope>
    <source>
        <strain evidence="1 2">Ug99</strain>
    </source>
</reference>
<dbReference type="EMBL" id="VDEP01000251">
    <property type="protein sequence ID" value="KAA1118416.1"/>
    <property type="molecule type" value="Genomic_DNA"/>
</dbReference>
<comment type="caution">
    <text evidence="1">The sequence shown here is derived from an EMBL/GenBank/DDBJ whole genome shotgun (WGS) entry which is preliminary data.</text>
</comment>
<gene>
    <name evidence="1" type="ORF">PGTUg99_007319</name>
</gene>